<name>A0A7T6APJ5_9BACT</name>
<dbReference type="RefSeq" id="WP_199263550.1">
    <property type="nucleotide sequence ID" value="NZ_CP054140.1"/>
</dbReference>
<dbReference type="AlphaFoldDB" id="A0A7T6APJ5"/>
<gene>
    <name evidence="1" type="ORF">HP555_01975</name>
</gene>
<dbReference type="EMBL" id="CP054140">
    <property type="protein sequence ID" value="QQG64718.1"/>
    <property type="molecule type" value="Genomic_DNA"/>
</dbReference>
<keyword evidence="2" id="KW-1185">Reference proteome</keyword>
<dbReference type="InterPro" id="IPR051159">
    <property type="entry name" value="Hexapeptide_acetyltransf"/>
</dbReference>
<organism evidence="1 2">
    <name type="scientific">Desulfobulbus oligotrophicus</name>
    <dbReference type="NCBI Taxonomy" id="1909699"/>
    <lineage>
        <taxon>Bacteria</taxon>
        <taxon>Pseudomonadati</taxon>
        <taxon>Thermodesulfobacteriota</taxon>
        <taxon>Desulfobulbia</taxon>
        <taxon>Desulfobulbales</taxon>
        <taxon>Desulfobulbaceae</taxon>
        <taxon>Desulfobulbus</taxon>
    </lineage>
</organism>
<evidence type="ECO:0008006" key="3">
    <source>
        <dbReference type="Google" id="ProtNLM"/>
    </source>
</evidence>
<dbReference type="Gene3D" id="2.160.10.10">
    <property type="entry name" value="Hexapeptide repeat proteins"/>
    <property type="match status" value="1"/>
</dbReference>
<dbReference type="KEGG" id="dog:HP555_01975"/>
<dbReference type="SUPFAM" id="SSF51161">
    <property type="entry name" value="Trimeric LpxA-like enzymes"/>
    <property type="match status" value="1"/>
</dbReference>
<reference evidence="1 2" key="1">
    <citation type="submission" date="2020-05" db="EMBL/GenBank/DDBJ databases">
        <title>Complete genome of Desulfobulbus oligotrophicus.</title>
        <authorList>
            <person name="Podar M."/>
        </authorList>
    </citation>
    <scope>NUCLEOTIDE SEQUENCE [LARGE SCALE GENOMIC DNA]</scope>
    <source>
        <strain evidence="1 2">Prop6</strain>
    </source>
</reference>
<proteinExistence type="predicted"/>
<protein>
    <recommendedName>
        <fullName evidence="3">Acyltransferase</fullName>
    </recommendedName>
</protein>
<dbReference type="PANTHER" id="PTHR23416">
    <property type="entry name" value="SIALIC ACID SYNTHASE-RELATED"/>
    <property type="match status" value="1"/>
</dbReference>
<evidence type="ECO:0000313" key="2">
    <source>
        <dbReference type="Proteomes" id="UP000596092"/>
    </source>
</evidence>
<dbReference type="Proteomes" id="UP000596092">
    <property type="component" value="Chromosome"/>
</dbReference>
<evidence type="ECO:0000313" key="1">
    <source>
        <dbReference type="EMBL" id="QQG64718.1"/>
    </source>
</evidence>
<accession>A0A7T6APJ5</accession>
<dbReference type="InterPro" id="IPR011004">
    <property type="entry name" value="Trimer_LpxA-like_sf"/>
</dbReference>
<sequence>MATTKLKKLWKHFRQQPAATLTMLRAFVRGCFYIVWFRLTSLGRVQIDFPFFCYTRVCITGRGRVHIGRDCSVFVNNFERLHIHTLTGEARVVIGERCSLGGVTIRCAEEIRLGDCILAAAVLLQDVPFSFPVVRSDRHTVLPAAPISIDDHVWLSGRSMVLPGSSLGEGSVLGICSVLFRQSVGAGYLVLGNPARRPLPIANLLQMRTHEK</sequence>
<dbReference type="PANTHER" id="PTHR23416:SF78">
    <property type="entry name" value="LIPOPOLYSACCHARIDE BIOSYNTHESIS O-ACETYL TRANSFERASE WBBJ-RELATED"/>
    <property type="match status" value="1"/>
</dbReference>